<reference evidence="4 5" key="1">
    <citation type="journal article" date="2016" name="ISME J.">
        <title>Chasing the elusive Euryarchaeota class WSA2: genomes reveal a uniquely fastidious methyl-reducing methanogen.</title>
        <authorList>
            <person name="Nobu M.K."/>
            <person name="Narihiro T."/>
            <person name="Kuroda K."/>
            <person name="Mei R."/>
            <person name="Liu W.T."/>
        </authorList>
    </citation>
    <scope>NUCLEOTIDE SEQUENCE [LARGE SCALE GENOMIC DNA]</scope>
    <source>
        <strain evidence="1">B03fssc0709_Meth_Bin005</strain>
        <strain evidence="2">B15fssc0709_Meth_Bin003</strain>
        <strain evidence="3">BMIXfssc0709_Meth_Bin006</strain>
    </source>
</reference>
<dbReference type="Proteomes" id="UP000092403">
    <property type="component" value="Unassembled WGS sequence"/>
</dbReference>
<evidence type="ECO:0000313" key="6">
    <source>
        <dbReference type="Proteomes" id="UP000092403"/>
    </source>
</evidence>
<protein>
    <recommendedName>
        <fullName evidence="7">PIN domain-containing protein</fullName>
    </recommendedName>
</protein>
<evidence type="ECO:0000313" key="5">
    <source>
        <dbReference type="Proteomes" id="UP000092401"/>
    </source>
</evidence>
<organism evidence="3 6">
    <name type="scientific">Candidatus Methanofastidiosum methylothiophilum</name>
    <dbReference type="NCBI Taxonomy" id="1705564"/>
    <lineage>
        <taxon>Archaea</taxon>
        <taxon>Methanobacteriati</taxon>
        <taxon>Methanobacteriota</taxon>
        <taxon>Stenosarchaea group</taxon>
        <taxon>Candidatus Methanofastidiosia</taxon>
        <taxon>Candidatus Methanofastidiosales</taxon>
        <taxon>Candidatus Methanofastidiosaceae</taxon>
        <taxon>Candidatus Methanofastidiosum</taxon>
    </lineage>
</organism>
<proteinExistence type="predicted"/>
<dbReference type="EMBL" id="LNJC01000002">
    <property type="protein sequence ID" value="KYC51311.1"/>
    <property type="molecule type" value="Genomic_DNA"/>
</dbReference>
<accession>A0A150IJC8</accession>
<evidence type="ECO:0000313" key="1">
    <source>
        <dbReference type="EMBL" id="KYC45089.1"/>
    </source>
</evidence>
<gene>
    <name evidence="1" type="ORF">APG10_01185</name>
    <name evidence="2" type="ORF">APG11_01884</name>
    <name evidence="3" type="ORF">APG12_00237</name>
</gene>
<dbReference type="EMBL" id="LNGF01000075">
    <property type="protein sequence ID" value="KYC46428.1"/>
    <property type="molecule type" value="Genomic_DNA"/>
</dbReference>
<dbReference type="EMBL" id="LNGE01000031">
    <property type="protein sequence ID" value="KYC45089.1"/>
    <property type="molecule type" value="Genomic_DNA"/>
</dbReference>
<evidence type="ECO:0008006" key="7">
    <source>
        <dbReference type="Google" id="ProtNLM"/>
    </source>
</evidence>
<accession>A0A150ING0</accession>
<name>A0A150J261_9EURY</name>
<dbReference type="Proteomes" id="UP000092401">
    <property type="component" value="Unassembled WGS sequence"/>
</dbReference>
<evidence type="ECO:0000313" key="2">
    <source>
        <dbReference type="EMBL" id="KYC46428.1"/>
    </source>
</evidence>
<dbReference type="Proteomes" id="UP000091929">
    <property type="component" value="Unassembled WGS sequence"/>
</dbReference>
<sequence>MEFFCDTGILIAYSLPDSFSRSCSMHFQKYPHTSNKYFYCLEVKKEFDHKKIDRIKRVGLRSRIERTIELQSKEFFTFAIEKNYHNDSKFNTVKKSIHNELSDKTGKPYEILENDARILSNSILWAVKDNPIMPYFFTTDYNDIVKNKEFILIAASKALAIKVILEFMGLTSS</sequence>
<dbReference type="AlphaFoldDB" id="A0A150J261"/>
<comment type="caution">
    <text evidence="3">The sequence shown here is derived from an EMBL/GenBank/DDBJ whole genome shotgun (WGS) entry which is preliminary data.</text>
</comment>
<evidence type="ECO:0000313" key="3">
    <source>
        <dbReference type="EMBL" id="KYC51311.1"/>
    </source>
</evidence>
<accession>A0A150J261</accession>
<evidence type="ECO:0000313" key="4">
    <source>
        <dbReference type="Proteomes" id="UP000091929"/>
    </source>
</evidence>